<evidence type="ECO:0000256" key="4">
    <source>
        <dbReference type="ARBA" id="ARBA00023002"/>
    </source>
</evidence>
<gene>
    <name evidence="5" type="ORF">BS47DRAFT_1372458</name>
</gene>
<keyword evidence="2" id="KW-0285">Flavoprotein</keyword>
<evidence type="ECO:0000256" key="3">
    <source>
        <dbReference type="ARBA" id="ARBA00022827"/>
    </source>
</evidence>
<dbReference type="SUPFAM" id="SSF51905">
    <property type="entry name" value="FAD/NAD(P)-binding domain"/>
    <property type="match status" value="2"/>
</dbReference>
<dbReference type="Pfam" id="PF00743">
    <property type="entry name" value="FMO-like"/>
    <property type="match status" value="2"/>
</dbReference>
<dbReference type="Proteomes" id="UP000886523">
    <property type="component" value="Unassembled WGS sequence"/>
</dbReference>
<evidence type="ECO:0000313" key="6">
    <source>
        <dbReference type="Proteomes" id="UP000886523"/>
    </source>
</evidence>
<name>A0A9P6DXF5_9AGAM</name>
<dbReference type="GO" id="GO:0004499">
    <property type="term" value="F:N,N-dimethylaniline monooxygenase activity"/>
    <property type="evidence" value="ECO:0007669"/>
    <property type="project" value="InterPro"/>
</dbReference>
<keyword evidence="3" id="KW-0274">FAD</keyword>
<evidence type="ECO:0000256" key="2">
    <source>
        <dbReference type="ARBA" id="ARBA00022630"/>
    </source>
</evidence>
<dbReference type="EMBL" id="MU128968">
    <property type="protein sequence ID" value="KAF9513835.1"/>
    <property type="molecule type" value="Genomic_DNA"/>
</dbReference>
<comment type="caution">
    <text evidence="5">The sequence shown here is derived from an EMBL/GenBank/DDBJ whole genome shotgun (WGS) entry which is preliminary data.</text>
</comment>
<keyword evidence="4" id="KW-0560">Oxidoreductase</keyword>
<dbReference type="GO" id="GO:0050660">
    <property type="term" value="F:flavin adenine dinucleotide binding"/>
    <property type="evidence" value="ECO:0007669"/>
    <property type="project" value="InterPro"/>
</dbReference>
<reference evidence="5" key="1">
    <citation type="journal article" date="2020" name="Nat. Commun.">
        <title>Large-scale genome sequencing of mycorrhizal fungi provides insights into the early evolution of symbiotic traits.</title>
        <authorList>
            <person name="Miyauchi S."/>
            <person name="Kiss E."/>
            <person name="Kuo A."/>
            <person name="Drula E."/>
            <person name="Kohler A."/>
            <person name="Sanchez-Garcia M."/>
            <person name="Morin E."/>
            <person name="Andreopoulos B."/>
            <person name="Barry K.W."/>
            <person name="Bonito G."/>
            <person name="Buee M."/>
            <person name="Carver A."/>
            <person name="Chen C."/>
            <person name="Cichocki N."/>
            <person name="Clum A."/>
            <person name="Culley D."/>
            <person name="Crous P.W."/>
            <person name="Fauchery L."/>
            <person name="Girlanda M."/>
            <person name="Hayes R.D."/>
            <person name="Keri Z."/>
            <person name="LaButti K."/>
            <person name="Lipzen A."/>
            <person name="Lombard V."/>
            <person name="Magnuson J."/>
            <person name="Maillard F."/>
            <person name="Murat C."/>
            <person name="Nolan M."/>
            <person name="Ohm R.A."/>
            <person name="Pangilinan J."/>
            <person name="Pereira M.F."/>
            <person name="Perotto S."/>
            <person name="Peter M."/>
            <person name="Pfister S."/>
            <person name="Riley R."/>
            <person name="Sitrit Y."/>
            <person name="Stielow J.B."/>
            <person name="Szollosi G."/>
            <person name="Zifcakova L."/>
            <person name="Stursova M."/>
            <person name="Spatafora J.W."/>
            <person name="Tedersoo L."/>
            <person name="Vaario L.M."/>
            <person name="Yamada A."/>
            <person name="Yan M."/>
            <person name="Wang P."/>
            <person name="Xu J."/>
            <person name="Bruns T."/>
            <person name="Baldrian P."/>
            <person name="Vilgalys R."/>
            <person name="Dunand C."/>
            <person name="Henrissat B."/>
            <person name="Grigoriev I.V."/>
            <person name="Hibbett D."/>
            <person name="Nagy L.G."/>
            <person name="Martin F.M."/>
        </authorList>
    </citation>
    <scope>NUCLEOTIDE SEQUENCE</scope>
    <source>
        <strain evidence="5">UP504</strain>
    </source>
</reference>
<accession>A0A9P6DXF5</accession>
<evidence type="ECO:0000256" key="1">
    <source>
        <dbReference type="ARBA" id="ARBA00009183"/>
    </source>
</evidence>
<dbReference type="GO" id="GO:0050661">
    <property type="term" value="F:NADP binding"/>
    <property type="evidence" value="ECO:0007669"/>
    <property type="project" value="InterPro"/>
</dbReference>
<organism evidence="5 6">
    <name type="scientific">Hydnum rufescens UP504</name>
    <dbReference type="NCBI Taxonomy" id="1448309"/>
    <lineage>
        <taxon>Eukaryota</taxon>
        <taxon>Fungi</taxon>
        <taxon>Dikarya</taxon>
        <taxon>Basidiomycota</taxon>
        <taxon>Agaricomycotina</taxon>
        <taxon>Agaricomycetes</taxon>
        <taxon>Cantharellales</taxon>
        <taxon>Hydnaceae</taxon>
        <taxon>Hydnum</taxon>
    </lineage>
</organism>
<dbReference type="PRINTS" id="PR00368">
    <property type="entry name" value="FADPNR"/>
</dbReference>
<protein>
    <recommendedName>
        <fullName evidence="7">FAD/NAD(P)-binding domain-containing protein</fullName>
    </recommendedName>
</protein>
<dbReference type="InterPro" id="IPR050346">
    <property type="entry name" value="FMO-like"/>
</dbReference>
<dbReference type="InterPro" id="IPR036188">
    <property type="entry name" value="FAD/NAD-bd_sf"/>
</dbReference>
<comment type="similarity">
    <text evidence="1">Belongs to the FMO family.</text>
</comment>
<evidence type="ECO:0008006" key="7">
    <source>
        <dbReference type="Google" id="ProtNLM"/>
    </source>
</evidence>
<evidence type="ECO:0000313" key="5">
    <source>
        <dbReference type="EMBL" id="KAF9513835.1"/>
    </source>
</evidence>
<dbReference type="Gene3D" id="3.50.50.60">
    <property type="entry name" value="FAD/NAD(P)-binding domain"/>
    <property type="match status" value="2"/>
</dbReference>
<proteinExistence type="inferred from homology"/>
<dbReference type="PANTHER" id="PTHR23023">
    <property type="entry name" value="DIMETHYLANILINE MONOOXYGENASE"/>
    <property type="match status" value="1"/>
</dbReference>
<dbReference type="AlphaFoldDB" id="A0A9P6DXF5"/>
<sequence length="543" mass="60519">MPQSIQLMSLRQCEARQASLGLWDPFIILIALSVGTFRDLPIYTPPTLFCDESIAIIGGGTGGLGALQVILEIQHQKNLNWEVVLYEQRRGLGGVWLEDLTPPSPPTLPESPLYPSLRTNTPHPTMTYLDFPFPPGVNLYPSHEHVHKYHLTFADHFNLHPYIHLRHNVTAATWVGDDTTGHWNLRIHREAPPSARILEQTTVFERSFDHLVVASGHFRYPNLPQWEGQDEWLANTPPGTPKREIIHSIFWRDSLKYKGRSLLVVGGGSSGRDVVSNVAPVTKTVPRVESGFPVAGAIVKPRISYFTRDAVHFVDGTSASSVDSLVVATGYQVRIPFLEDGGALVVDPKARSTNTSTTFPQPRTPLTTNLRYVRPLYKQILSLSTEFPPNALYFVGLPVNVSNAPSDQAQAQFVAHTLADPTLLPSRLDLLSELEEWEELLRKHGYDPDHMGHATVDLVGNDESRSAYPDDVLDFLKARNVEGLPLHGSGARYTEDWRRRSGLTRNLGVLRNAWAQVESLGQKQTEEDWASLLNELLDSIGAD</sequence>
<keyword evidence="6" id="KW-1185">Reference proteome</keyword>
<dbReference type="InterPro" id="IPR020946">
    <property type="entry name" value="Flavin_mOase-like"/>
</dbReference>
<dbReference type="OrthoDB" id="66881at2759"/>